<evidence type="ECO:0000256" key="3">
    <source>
        <dbReference type="PROSITE-ProRule" id="PRU01379"/>
    </source>
</evidence>
<comment type="cofactor">
    <cofactor evidence="1">
        <name>Zn(2+)</name>
        <dbReference type="ChEBI" id="CHEBI:29105"/>
    </cofactor>
</comment>
<dbReference type="PANTHER" id="PTHR11705">
    <property type="entry name" value="PROTEASE FAMILY M14 CARBOXYPEPTIDASE A,B"/>
    <property type="match status" value="1"/>
</dbReference>
<dbReference type="GO" id="GO:0004181">
    <property type="term" value="F:metallocarboxypeptidase activity"/>
    <property type="evidence" value="ECO:0007669"/>
    <property type="project" value="InterPro"/>
</dbReference>
<dbReference type="PROSITE" id="PS52035">
    <property type="entry name" value="PEPTIDASE_M14"/>
    <property type="match status" value="1"/>
</dbReference>
<dbReference type="PANTHER" id="PTHR11705:SF119">
    <property type="entry name" value="OS02G0119300 PROTEIN"/>
    <property type="match status" value="1"/>
</dbReference>
<accession>A0A8S1KE62</accession>
<evidence type="ECO:0000256" key="2">
    <source>
        <dbReference type="ARBA" id="ARBA00005988"/>
    </source>
</evidence>
<dbReference type="GO" id="GO:0006508">
    <property type="term" value="P:proteolysis"/>
    <property type="evidence" value="ECO:0007669"/>
    <property type="project" value="InterPro"/>
</dbReference>
<sequence>MFILLLLNISFALPDFYHQFDSINLNQYSNCAKIETLIEDPKVDIITINENAKFKAFLMFGEHARELISPETGLHLLDSICNNKYDVSKYQIKMVLNLNPLSRMRVENGEYCLRLNENNVDLNRNYDAHFKQYTDMEMQTNSGPEPFSEPETKAVRDLLKSYKPNMFLSIHSGSAGLFTPHAYSMEEPQNYEELMKVLNVIREDHCPMCETGLSSKNVGYLAFGSAMDYAYDEIGIKNSYLFEIYHKDVNMINDLRVESIKKQKRSFLEIKDDNLSNQECFDYFNPKEKEQYDWYTQNWSDAIIKTISLVESQQNEEIILAHN</sequence>
<evidence type="ECO:0000256" key="1">
    <source>
        <dbReference type="ARBA" id="ARBA00001947"/>
    </source>
</evidence>
<gene>
    <name evidence="5" type="ORF">PPRIM_AZ9-3.1.T0190285</name>
</gene>
<reference evidence="5" key="1">
    <citation type="submission" date="2021-01" db="EMBL/GenBank/DDBJ databases">
        <authorList>
            <consortium name="Genoscope - CEA"/>
            <person name="William W."/>
        </authorList>
    </citation>
    <scope>NUCLEOTIDE SEQUENCE</scope>
</reference>
<organism evidence="5 6">
    <name type="scientific">Paramecium primaurelia</name>
    <dbReference type="NCBI Taxonomy" id="5886"/>
    <lineage>
        <taxon>Eukaryota</taxon>
        <taxon>Sar</taxon>
        <taxon>Alveolata</taxon>
        <taxon>Ciliophora</taxon>
        <taxon>Intramacronucleata</taxon>
        <taxon>Oligohymenophorea</taxon>
        <taxon>Peniculida</taxon>
        <taxon>Parameciidae</taxon>
        <taxon>Paramecium</taxon>
    </lineage>
</organism>
<dbReference type="Proteomes" id="UP000688137">
    <property type="component" value="Unassembled WGS sequence"/>
</dbReference>
<evidence type="ECO:0000313" key="5">
    <source>
        <dbReference type="EMBL" id="CAD8052643.1"/>
    </source>
</evidence>
<proteinExistence type="inferred from homology"/>
<evidence type="ECO:0000313" key="6">
    <source>
        <dbReference type="Proteomes" id="UP000688137"/>
    </source>
</evidence>
<dbReference type="InterPro" id="IPR000834">
    <property type="entry name" value="Peptidase_M14"/>
</dbReference>
<dbReference type="GO" id="GO:0008270">
    <property type="term" value="F:zinc ion binding"/>
    <property type="evidence" value="ECO:0007669"/>
    <property type="project" value="InterPro"/>
</dbReference>
<comment type="similarity">
    <text evidence="2 3">Belongs to the peptidase M14 family.</text>
</comment>
<dbReference type="InterPro" id="IPR034269">
    <property type="entry name" value="At5g42320_M14_CPD"/>
</dbReference>
<keyword evidence="6" id="KW-1185">Reference proteome</keyword>
<feature type="active site" description="Proton donor/acceptor" evidence="3">
    <location>
        <position position="243"/>
    </location>
</feature>
<dbReference type="CDD" id="cd06227">
    <property type="entry name" value="M14-CPA-like"/>
    <property type="match status" value="1"/>
</dbReference>
<comment type="caution">
    <text evidence="5">The sequence shown here is derived from an EMBL/GenBank/DDBJ whole genome shotgun (WGS) entry which is preliminary data.</text>
</comment>
<protein>
    <recommendedName>
        <fullName evidence="4">Peptidase M14 domain-containing protein</fullName>
    </recommendedName>
</protein>
<dbReference type="GO" id="GO:0005615">
    <property type="term" value="C:extracellular space"/>
    <property type="evidence" value="ECO:0007669"/>
    <property type="project" value="TreeGrafter"/>
</dbReference>
<dbReference type="OMA" id="NCAKIET"/>
<dbReference type="SMART" id="SM00631">
    <property type="entry name" value="Zn_pept"/>
    <property type="match status" value="1"/>
</dbReference>
<dbReference type="FunFam" id="3.40.630.10:FF:000156">
    <property type="entry name" value="Uncharacterized protein"/>
    <property type="match status" value="1"/>
</dbReference>
<dbReference type="EMBL" id="CAJJDM010000016">
    <property type="protein sequence ID" value="CAD8052643.1"/>
    <property type="molecule type" value="Genomic_DNA"/>
</dbReference>
<feature type="domain" description="Peptidase M14" evidence="4">
    <location>
        <begin position="5"/>
        <end position="264"/>
    </location>
</feature>
<name>A0A8S1KE62_PARPR</name>
<dbReference type="AlphaFoldDB" id="A0A8S1KE62"/>
<evidence type="ECO:0000259" key="4">
    <source>
        <dbReference type="PROSITE" id="PS52035"/>
    </source>
</evidence>
<dbReference type="Pfam" id="PF00246">
    <property type="entry name" value="Peptidase_M14"/>
    <property type="match status" value="1"/>
</dbReference>